<name>A0A9N8ZWV8_9GLOM</name>
<dbReference type="Proteomes" id="UP000789739">
    <property type="component" value="Unassembled WGS sequence"/>
</dbReference>
<keyword evidence="3" id="KW-1185">Reference proteome</keyword>
<feature type="signal peptide" evidence="1">
    <location>
        <begin position="1"/>
        <end position="19"/>
    </location>
</feature>
<evidence type="ECO:0000256" key="1">
    <source>
        <dbReference type="SAM" id="SignalP"/>
    </source>
</evidence>
<dbReference type="AlphaFoldDB" id="A0A9N8ZWV8"/>
<dbReference type="OrthoDB" id="10463055at2759"/>
<feature type="chain" id="PRO_5040480909" evidence="1">
    <location>
        <begin position="20"/>
        <end position="183"/>
    </location>
</feature>
<protein>
    <submittedName>
        <fullName evidence="2">5060_t:CDS:1</fullName>
    </submittedName>
</protein>
<dbReference type="SUPFAM" id="SSF55797">
    <property type="entry name" value="PR-1-like"/>
    <property type="match status" value="1"/>
</dbReference>
<evidence type="ECO:0000313" key="3">
    <source>
        <dbReference type="Proteomes" id="UP000789739"/>
    </source>
</evidence>
<evidence type="ECO:0000313" key="2">
    <source>
        <dbReference type="EMBL" id="CAG8509916.1"/>
    </source>
</evidence>
<proteinExistence type="predicted"/>
<dbReference type="InterPro" id="IPR035940">
    <property type="entry name" value="CAP_sf"/>
</dbReference>
<keyword evidence="1" id="KW-0732">Signal</keyword>
<dbReference type="EMBL" id="CAJVPI010000263">
    <property type="protein sequence ID" value="CAG8509916.1"/>
    <property type="molecule type" value="Genomic_DNA"/>
</dbReference>
<sequence>MIAFKALIAILITFLFVQSVTPVATRAPLTIADAVNVVRQKLNLPLVTANSKLDTFAADYLYKLAKGTVSGLLGVNELVYELSLVGYQASLAAMTLSRGYTPAEFIYEFYQDPDGYKVLTYSSLSDVGAVDVFADDGTEYILSIFAVAQSGTTKRAPLDVSKLAKLTTDERSFTKAIDVKFLE</sequence>
<reference evidence="2" key="1">
    <citation type="submission" date="2021-06" db="EMBL/GenBank/DDBJ databases">
        <authorList>
            <person name="Kallberg Y."/>
            <person name="Tangrot J."/>
            <person name="Rosling A."/>
        </authorList>
    </citation>
    <scope>NUCLEOTIDE SEQUENCE</scope>
    <source>
        <strain evidence="2">BR232B</strain>
    </source>
</reference>
<organism evidence="2 3">
    <name type="scientific">Paraglomus brasilianum</name>
    <dbReference type="NCBI Taxonomy" id="144538"/>
    <lineage>
        <taxon>Eukaryota</taxon>
        <taxon>Fungi</taxon>
        <taxon>Fungi incertae sedis</taxon>
        <taxon>Mucoromycota</taxon>
        <taxon>Glomeromycotina</taxon>
        <taxon>Glomeromycetes</taxon>
        <taxon>Paraglomerales</taxon>
        <taxon>Paraglomeraceae</taxon>
        <taxon>Paraglomus</taxon>
    </lineage>
</organism>
<comment type="caution">
    <text evidence="2">The sequence shown here is derived from an EMBL/GenBank/DDBJ whole genome shotgun (WGS) entry which is preliminary data.</text>
</comment>
<gene>
    <name evidence="2" type="ORF">PBRASI_LOCUS3056</name>
</gene>
<accession>A0A9N8ZWV8</accession>
<dbReference type="Gene3D" id="3.40.33.10">
    <property type="entry name" value="CAP"/>
    <property type="match status" value="1"/>
</dbReference>